<sequence length="248" mass="28492">MFVFLCSVPHIFSFDLLPSNVGLVYARCHPLIFGSLFLSAHPFFLSLVFSFFVCVCFVFFFCFFHICFFLFSLFSPFGCISNVDCAFRALIFLWVTLCVCVCVCYRYFWAHCSNVRPLVRRRPAGGRSWTAAWAHASTLCTRPFRHLMSSRTCRAKLGMHATIGTDIACGNGALVGEGGGEGKKKKKGMGESSFNFLYYFYPFLCVVCVFVFSSSLFFSFFFSRCELMCIQVRLLSRQERQRRRDLRI</sequence>
<dbReference type="EMBL" id="AAHK01000194">
    <property type="protein sequence ID" value="EAN95736.1"/>
    <property type="molecule type" value="Genomic_DNA"/>
</dbReference>
<feature type="transmembrane region" description="Helical" evidence="1">
    <location>
        <begin position="86"/>
        <end position="108"/>
    </location>
</feature>
<organism evidence="2 3">
    <name type="scientific">Trypanosoma cruzi (strain CL Brener)</name>
    <dbReference type="NCBI Taxonomy" id="353153"/>
    <lineage>
        <taxon>Eukaryota</taxon>
        <taxon>Discoba</taxon>
        <taxon>Euglenozoa</taxon>
        <taxon>Kinetoplastea</taxon>
        <taxon>Metakinetoplastina</taxon>
        <taxon>Trypanosomatida</taxon>
        <taxon>Trypanosomatidae</taxon>
        <taxon>Trypanosoma</taxon>
        <taxon>Schizotrypanum</taxon>
    </lineage>
</organism>
<keyword evidence="1" id="KW-0812">Transmembrane</keyword>
<dbReference type="PaxDb" id="353153-Q4DT83"/>
<evidence type="ECO:0000256" key="1">
    <source>
        <dbReference type="SAM" id="Phobius"/>
    </source>
</evidence>
<feature type="transmembrane region" description="Helical" evidence="1">
    <location>
        <begin position="42"/>
        <end position="74"/>
    </location>
</feature>
<evidence type="ECO:0000313" key="3">
    <source>
        <dbReference type="Proteomes" id="UP000002296"/>
    </source>
</evidence>
<dbReference type="GeneID" id="3549601"/>
<reference evidence="2 3" key="1">
    <citation type="journal article" date="2005" name="Science">
        <title>The genome sequence of Trypanosoma cruzi, etiologic agent of Chagas disease.</title>
        <authorList>
            <person name="El-Sayed N.M."/>
            <person name="Myler P.J."/>
            <person name="Bartholomeu D.C."/>
            <person name="Nilsson D."/>
            <person name="Aggarwal G."/>
            <person name="Tran A.N."/>
            <person name="Ghedin E."/>
            <person name="Worthey E.A."/>
            <person name="Delcher A.L."/>
            <person name="Blandin G."/>
            <person name="Westenberger S.J."/>
            <person name="Caler E."/>
            <person name="Cerqueira G.C."/>
            <person name="Branche C."/>
            <person name="Haas B."/>
            <person name="Anupama A."/>
            <person name="Arner E."/>
            <person name="Aslund L."/>
            <person name="Attipoe P."/>
            <person name="Bontempi E."/>
            <person name="Bringaud F."/>
            <person name="Burton P."/>
            <person name="Cadag E."/>
            <person name="Campbell D.A."/>
            <person name="Carrington M."/>
            <person name="Crabtree J."/>
            <person name="Darban H."/>
            <person name="da Silveira J.F."/>
            <person name="de Jong P."/>
            <person name="Edwards K."/>
            <person name="Englund P.T."/>
            <person name="Fazelina G."/>
            <person name="Feldblyum T."/>
            <person name="Ferella M."/>
            <person name="Frasch A.C."/>
            <person name="Gull K."/>
            <person name="Horn D."/>
            <person name="Hou L."/>
            <person name="Huang Y."/>
            <person name="Kindlund E."/>
            <person name="Klingbeil M."/>
            <person name="Kluge S."/>
            <person name="Koo H."/>
            <person name="Lacerda D."/>
            <person name="Levin M.J."/>
            <person name="Lorenzi H."/>
            <person name="Louie T."/>
            <person name="Machado C.R."/>
            <person name="McCulloch R."/>
            <person name="McKenna A."/>
            <person name="Mizuno Y."/>
            <person name="Mottram J.C."/>
            <person name="Nelson S."/>
            <person name="Ochaya S."/>
            <person name="Osoegawa K."/>
            <person name="Pai G."/>
            <person name="Parsons M."/>
            <person name="Pentony M."/>
            <person name="Pettersson U."/>
            <person name="Pop M."/>
            <person name="Ramirez J.L."/>
            <person name="Rinta J."/>
            <person name="Robertson L."/>
            <person name="Salzberg S.L."/>
            <person name="Sanchez D.O."/>
            <person name="Seyler A."/>
            <person name="Sharma R."/>
            <person name="Shetty J."/>
            <person name="Simpson A.J."/>
            <person name="Sisk E."/>
            <person name="Tammi M.T."/>
            <person name="Tarleton R."/>
            <person name="Teixeira S."/>
            <person name="Van Aken S."/>
            <person name="Vogt C."/>
            <person name="Ward P.N."/>
            <person name="Wickstead B."/>
            <person name="Wortman J."/>
            <person name="White O."/>
            <person name="Fraser C.M."/>
            <person name="Stuart K.D."/>
            <person name="Andersson B."/>
        </authorList>
    </citation>
    <scope>NUCLEOTIDE SEQUENCE [LARGE SCALE GENOMIC DNA]</scope>
    <source>
        <strain evidence="2 3">CL Brener</strain>
    </source>
</reference>
<dbReference type="RefSeq" id="XP_817587.1">
    <property type="nucleotide sequence ID" value="XM_812494.1"/>
</dbReference>
<proteinExistence type="predicted"/>
<dbReference type="Proteomes" id="UP000002296">
    <property type="component" value="Unassembled WGS sequence"/>
</dbReference>
<comment type="caution">
    <text evidence="2">The sequence shown here is derived from an EMBL/GenBank/DDBJ whole genome shotgun (WGS) entry which is preliminary data.</text>
</comment>
<protein>
    <submittedName>
        <fullName evidence="2">Uncharacterized protein</fullName>
    </submittedName>
</protein>
<name>Q4DT83_TRYCC</name>
<gene>
    <name evidence="2" type="ORF">Tc00.1047053511511.5</name>
</gene>
<dbReference type="KEGG" id="tcr:511511.5"/>
<dbReference type="AlphaFoldDB" id="Q4DT83"/>
<accession>Q4DT83</accession>
<feature type="transmembrane region" description="Helical" evidence="1">
    <location>
        <begin position="199"/>
        <end position="223"/>
    </location>
</feature>
<evidence type="ECO:0000313" key="2">
    <source>
        <dbReference type="EMBL" id="EAN95736.1"/>
    </source>
</evidence>
<keyword evidence="3" id="KW-1185">Reference proteome</keyword>
<dbReference type="InParanoid" id="Q4DT83"/>
<keyword evidence="1" id="KW-1133">Transmembrane helix</keyword>
<keyword evidence="1" id="KW-0472">Membrane</keyword>